<evidence type="ECO:0000313" key="7">
    <source>
        <dbReference type="Proteomes" id="UP000529795"/>
    </source>
</evidence>
<gene>
    <name evidence="6" type="ORF">GGQ80_000961</name>
</gene>
<dbReference type="GO" id="GO:0003677">
    <property type="term" value="F:DNA binding"/>
    <property type="evidence" value="ECO:0007669"/>
    <property type="project" value="UniProtKB-KW"/>
</dbReference>
<proteinExistence type="predicted"/>
<sequence length="250" mass="27718">MRTVRQVARAAGVSVRTLHHYDALGLLVPAHVGDNGYRYYGRAELLRLQQILFYRELGLPLARIGAVLDDPEFDTLAALRGHRVALAERVERYRDLILTIDRTIDSLERDEMMDDQDLYAGIAPETKARWNREARERWGDGAVDAAAKRLATDPAPSTLKDEMAANRRAFATLAGKGADPASAEAQDVARAHYRWVCRSWTPDAGAFAALGRMMVDDPGFRATYNEGPEGAPGTAAFMAEAMRVFAEREL</sequence>
<evidence type="ECO:0000259" key="5">
    <source>
        <dbReference type="PROSITE" id="PS50937"/>
    </source>
</evidence>
<evidence type="ECO:0000313" key="6">
    <source>
        <dbReference type="EMBL" id="MBB4153073.1"/>
    </source>
</evidence>
<dbReference type="PRINTS" id="PR00040">
    <property type="entry name" value="HTHMERR"/>
</dbReference>
<dbReference type="SUPFAM" id="SSF89082">
    <property type="entry name" value="Antibiotic binding domain of TipA-like multidrug resistance regulators"/>
    <property type="match status" value="1"/>
</dbReference>
<dbReference type="PANTHER" id="PTHR30204:SF90">
    <property type="entry name" value="HTH-TYPE TRANSCRIPTIONAL ACTIVATOR MTA"/>
    <property type="match status" value="1"/>
</dbReference>
<dbReference type="PANTHER" id="PTHR30204">
    <property type="entry name" value="REDOX-CYCLING DRUG-SENSING TRANSCRIPTIONAL ACTIVATOR SOXR"/>
    <property type="match status" value="1"/>
</dbReference>
<dbReference type="RefSeq" id="WP_183982746.1">
    <property type="nucleotide sequence ID" value="NZ_JACIEV010000002.1"/>
</dbReference>
<dbReference type="InterPro" id="IPR047057">
    <property type="entry name" value="MerR_fam"/>
</dbReference>
<dbReference type="InterPro" id="IPR009061">
    <property type="entry name" value="DNA-bd_dom_put_sf"/>
</dbReference>
<dbReference type="Pfam" id="PF13411">
    <property type="entry name" value="MerR_1"/>
    <property type="match status" value="1"/>
</dbReference>
<keyword evidence="7" id="KW-1185">Reference proteome</keyword>
<dbReference type="InterPro" id="IPR012925">
    <property type="entry name" value="TipAS_dom"/>
</dbReference>
<evidence type="ECO:0000256" key="1">
    <source>
        <dbReference type="ARBA" id="ARBA00023015"/>
    </source>
</evidence>
<comment type="caution">
    <text evidence="6">The sequence shown here is derived from an EMBL/GenBank/DDBJ whole genome shotgun (WGS) entry which is preliminary data.</text>
</comment>
<dbReference type="Pfam" id="PF07739">
    <property type="entry name" value="TipAS"/>
    <property type="match status" value="1"/>
</dbReference>
<dbReference type="PROSITE" id="PS50937">
    <property type="entry name" value="HTH_MERR_2"/>
    <property type="match status" value="1"/>
</dbReference>
<accession>A0A840F174</accession>
<evidence type="ECO:0000256" key="2">
    <source>
        <dbReference type="ARBA" id="ARBA00023125"/>
    </source>
</evidence>
<feature type="domain" description="HTH merR-type" evidence="5">
    <location>
        <begin position="1"/>
        <end position="70"/>
    </location>
</feature>
<organism evidence="6 7">
    <name type="scientific">Sphingomonas jinjuensis</name>
    <dbReference type="NCBI Taxonomy" id="535907"/>
    <lineage>
        <taxon>Bacteria</taxon>
        <taxon>Pseudomonadati</taxon>
        <taxon>Pseudomonadota</taxon>
        <taxon>Alphaproteobacteria</taxon>
        <taxon>Sphingomonadales</taxon>
        <taxon>Sphingomonadaceae</taxon>
        <taxon>Sphingomonas</taxon>
    </lineage>
</organism>
<dbReference type="AlphaFoldDB" id="A0A840F174"/>
<keyword evidence="4" id="KW-0804">Transcription</keyword>
<keyword evidence="2 6" id="KW-0238">DNA-binding</keyword>
<name>A0A840F174_9SPHN</name>
<evidence type="ECO:0000256" key="3">
    <source>
        <dbReference type="ARBA" id="ARBA00023159"/>
    </source>
</evidence>
<dbReference type="Gene3D" id="1.10.490.50">
    <property type="entry name" value="Antibiotic binding domain of TipA-like multidrug resistance regulators"/>
    <property type="match status" value="1"/>
</dbReference>
<dbReference type="Proteomes" id="UP000529795">
    <property type="component" value="Unassembled WGS sequence"/>
</dbReference>
<reference evidence="6 7" key="1">
    <citation type="submission" date="2020-08" db="EMBL/GenBank/DDBJ databases">
        <title>Genomic Encyclopedia of Type Strains, Phase IV (KMG-IV): sequencing the most valuable type-strain genomes for metagenomic binning, comparative biology and taxonomic classification.</title>
        <authorList>
            <person name="Goeker M."/>
        </authorList>
    </citation>
    <scope>NUCLEOTIDE SEQUENCE [LARGE SCALE GENOMIC DNA]</scope>
    <source>
        <strain evidence="6 7">YC6723</strain>
    </source>
</reference>
<evidence type="ECO:0000256" key="4">
    <source>
        <dbReference type="ARBA" id="ARBA00023163"/>
    </source>
</evidence>
<dbReference type="InterPro" id="IPR000551">
    <property type="entry name" value="MerR-type_HTH_dom"/>
</dbReference>
<protein>
    <submittedName>
        <fullName evidence="6">DNA-binding transcriptional MerR regulator</fullName>
    </submittedName>
</protein>
<dbReference type="InterPro" id="IPR036244">
    <property type="entry name" value="TipA-like_antibiotic-bd"/>
</dbReference>
<dbReference type="Gene3D" id="1.10.1660.10">
    <property type="match status" value="1"/>
</dbReference>
<dbReference type="CDD" id="cd01106">
    <property type="entry name" value="HTH_TipAL-Mta"/>
    <property type="match status" value="1"/>
</dbReference>
<dbReference type="EMBL" id="JACIEV010000002">
    <property type="protein sequence ID" value="MBB4153073.1"/>
    <property type="molecule type" value="Genomic_DNA"/>
</dbReference>
<dbReference type="SMART" id="SM00422">
    <property type="entry name" value="HTH_MERR"/>
    <property type="match status" value="1"/>
</dbReference>
<dbReference type="SUPFAM" id="SSF46955">
    <property type="entry name" value="Putative DNA-binding domain"/>
    <property type="match status" value="1"/>
</dbReference>
<keyword evidence="1" id="KW-0805">Transcription regulation</keyword>
<keyword evidence="3" id="KW-0010">Activator</keyword>
<dbReference type="GO" id="GO:0003700">
    <property type="term" value="F:DNA-binding transcription factor activity"/>
    <property type="evidence" value="ECO:0007669"/>
    <property type="project" value="InterPro"/>
</dbReference>